<proteinExistence type="predicted"/>
<protein>
    <submittedName>
        <fullName evidence="1">Uncharacterized protein</fullName>
    </submittedName>
</protein>
<dbReference type="Proteomes" id="UP000016931">
    <property type="component" value="Unassembled WGS sequence"/>
</dbReference>
<evidence type="ECO:0000313" key="2">
    <source>
        <dbReference type="Proteomes" id="UP000016931"/>
    </source>
</evidence>
<name>M3ASU0_SPHMS</name>
<sequence>MNVQKNLLCRATDGRQRGESRQLHRQGTVLCSALLCQMMPITKGEIQAWERKPLRPGGQPKTLVAPGANRNFIDHKMAHVWAFLVLPLRCY</sequence>
<dbReference type="GeneID" id="27904435"/>
<dbReference type="HOGENOM" id="CLU_2428452_0_0_1"/>
<dbReference type="AlphaFoldDB" id="M3ASU0"/>
<dbReference type="EMBL" id="KB456271">
    <property type="protein sequence ID" value="EMF08574.1"/>
    <property type="molecule type" value="Genomic_DNA"/>
</dbReference>
<accession>M3ASU0</accession>
<gene>
    <name evidence="1" type="ORF">SEPMUDRAFT_152199</name>
</gene>
<evidence type="ECO:0000313" key="1">
    <source>
        <dbReference type="EMBL" id="EMF08574.1"/>
    </source>
</evidence>
<reference evidence="1 2" key="1">
    <citation type="journal article" date="2012" name="PLoS Pathog.">
        <title>Diverse lifestyles and strategies of plant pathogenesis encoded in the genomes of eighteen Dothideomycetes fungi.</title>
        <authorList>
            <person name="Ohm R.A."/>
            <person name="Feau N."/>
            <person name="Henrissat B."/>
            <person name="Schoch C.L."/>
            <person name="Horwitz B.A."/>
            <person name="Barry K.W."/>
            <person name="Condon B.J."/>
            <person name="Copeland A.C."/>
            <person name="Dhillon B."/>
            <person name="Glaser F."/>
            <person name="Hesse C.N."/>
            <person name="Kosti I."/>
            <person name="LaButti K."/>
            <person name="Lindquist E.A."/>
            <person name="Lucas S."/>
            <person name="Salamov A.A."/>
            <person name="Bradshaw R.E."/>
            <person name="Ciuffetti L."/>
            <person name="Hamelin R.C."/>
            <person name="Kema G.H.J."/>
            <person name="Lawrence C."/>
            <person name="Scott J.A."/>
            <person name="Spatafora J.W."/>
            <person name="Turgeon B.G."/>
            <person name="de Wit P.J.G.M."/>
            <person name="Zhong S."/>
            <person name="Goodwin S.B."/>
            <person name="Grigoriev I.V."/>
        </authorList>
    </citation>
    <scope>NUCLEOTIDE SEQUENCE [LARGE SCALE GENOMIC DNA]</scope>
    <source>
        <strain evidence="1 2">SO2202</strain>
    </source>
</reference>
<organism evidence="1 2">
    <name type="scientific">Sphaerulina musiva (strain SO2202)</name>
    <name type="common">Poplar stem canker fungus</name>
    <name type="synonym">Septoria musiva</name>
    <dbReference type="NCBI Taxonomy" id="692275"/>
    <lineage>
        <taxon>Eukaryota</taxon>
        <taxon>Fungi</taxon>
        <taxon>Dikarya</taxon>
        <taxon>Ascomycota</taxon>
        <taxon>Pezizomycotina</taxon>
        <taxon>Dothideomycetes</taxon>
        <taxon>Dothideomycetidae</taxon>
        <taxon>Mycosphaerellales</taxon>
        <taxon>Mycosphaerellaceae</taxon>
        <taxon>Sphaerulina</taxon>
    </lineage>
</organism>
<keyword evidence="2" id="KW-1185">Reference proteome</keyword>
<dbReference type="RefSeq" id="XP_016756695.1">
    <property type="nucleotide sequence ID" value="XM_016907298.1"/>
</dbReference>